<comment type="subcellular location">
    <subcellularLocation>
        <location evidence="1">Membrane</location>
        <topology evidence="1">Single-pass membrane protein</topology>
    </subcellularLocation>
</comment>
<dbReference type="AlphaFoldDB" id="A0A7J0HAX1"/>
<dbReference type="PANTHER" id="PTHR31415">
    <property type="entry name" value="OS05G0367900 PROTEIN"/>
    <property type="match status" value="1"/>
</dbReference>
<dbReference type="OrthoDB" id="1426517at2759"/>
<evidence type="ECO:0000256" key="3">
    <source>
        <dbReference type="ARBA" id="ARBA00022989"/>
    </source>
</evidence>
<dbReference type="Proteomes" id="UP000585474">
    <property type="component" value="Unassembled WGS sequence"/>
</dbReference>
<evidence type="ECO:0000313" key="8">
    <source>
        <dbReference type="Proteomes" id="UP000585474"/>
    </source>
</evidence>
<dbReference type="GO" id="GO:0005886">
    <property type="term" value="C:plasma membrane"/>
    <property type="evidence" value="ECO:0007669"/>
    <property type="project" value="TreeGrafter"/>
</dbReference>
<proteinExistence type="predicted"/>
<evidence type="ECO:0000313" key="7">
    <source>
        <dbReference type="EMBL" id="GFZ20252.1"/>
    </source>
</evidence>
<comment type="caution">
    <text evidence="7">The sequence shown here is derived from an EMBL/GenBank/DDBJ whole genome shotgun (WGS) entry which is preliminary data.</text>
</comment>
<feature type="transmembrane region" description="Helical" evidence="5">
    <location>
        <begin position="12"/>
        <end position="33"/>
    </location>
</feature>
<dbReference type="Pfam" id="PF03168">
    <property type="entry name" value="LEA_2"/>
    <property type="match status" value="1"/>
</dbReference>
<feature type="domain" description="Late embryogenesis abundant protein LEA-2 subgroup" evidence="6">
    <location>
        <begin position="67"/>
        <end position="168"/>
    </location>
</feature>
<dbReference type="PANTHER" id="PTHR31415:SF166">
    <property type="entry name" value="LATE EMBRYOGENESIS ABUNDANT (LEA) HYDROXYPROLINE-RICH GLYCOPROTEIN FAMILY"/>
    <property type="match status" value="1"/>
</dbReference>
<keyword evidence="8" id="KW-1185">Reference proteome</keyword>
<dbReference type="GO" id="GO:0009506">
    <property type="term" value="C:plasmodesma"/>
    <property type="evidence" value="ECO:0007669"/>
    <property type="project" value="TreeGrafter"/>
</dbReference>
<keyword evidence="3 5" id="KW-1133">Transmembrane helix</keyword>
<evidence type="ECO:0000259" key="6">
    <source>
        <dbReference type="Pfam" id="PF03168"/>
    </source>
</evidence>
<reference evidence="7 8" key="1">
    <citation type="submission" date="2019-07" db="EMBL/GenBank/DDBJ databases">
        <title>De Novo Assembly of kiwifruit Actinidia rufa.</title>
        <authorList>
            <person name="Sugita-Konishi S."/>
            <person name="Sato K."/>
            <person name="Mori E."/>
            <person name="Abe Y."/>
            <person name="Kisaki G."/>
            <person name="Hamano K."/>
            <person name="Suezawa K."/>
            <person name="Otani M."/>
            <person name="Fukuda T."/>
            <person name="Manabe T."/>
            <person name="Gomi K."/>
            <person name="Tabuchi M."/>
            <person name="Akimitsu K."/>
            <person name="Kataoka I."/>
        </authorList>
    </citation>
    <scope>NUCLEOTIDE SEQUENCE [LARGE SCALE GENOMIC DNA]</scope>
    <source>
        <strain evidence="8">cv. Fuchu</strain>
    </source>
</reference>
<keyword evidence="2 5" id="KW-0812">Transmembrane</keyword>
<organism evidence="7 8">
    <name type="scientific">Actinidia rufa</name>
    <dbReference type="NCBI Taxonomy" id="165716"/>
    <lineage>
        <taxon>Eukaryota</taxon>
        <taxon>Viridiplantae</taxon>
        <taxon>Streptophyta</taxon>
        <taxon>Embryophyta</taxon>
        <taxon>Tracheophyta</taxon>
        <taxon>Spermatophyta</taxon>
        <taxon>Magnoliopsida</taxon>
        <taxon>eudicotyledons</taxon>
        <taxon>Gunneridae</taxon>
        <taxon>Pentapetalae</taxon>
        <taxon>asterids</taxon>
        <taxon>Ericales</taxon>
        <taxon>Actinidiaceae</taxon>
        <taxon>Actinidia</taxon>
    </lineage>
</organism>
<dbReference type="InterPro" id="IPR004864">
    <property type="entry name" value="LEA_2"/>
</dbReference>
<accession>A0A7J0HAX1</accession>
<dbReference type="GO" id="GO:0098542">
    <property type="term" value="P:defense response to other organism"/>
    <property type="evidence" value="ECO:0007669"/>
    <property type="project" value="InterPro"/>
</dbReference>
<evidence type="ECO:0000256" key="2">
    <source>
        <dbReference type="ARBA" id="ARBA00022692"/>
    </source>
</evidence>
<keyword evidence="4 5" id="KW-0472">Membrane</keyword>
<name>A0A7J0HAX1_9ERIC</name>
<evidence type="ECO:0000256" key="1">
    <source>
        <dbReference type="ARBA" id="ARBA00004167"/>
    </source>
</evidence>
<evidence type="ECO:0000256" key="4">
    <source>
        <dbReference type="ARBA" id="ARBA00023136"/>
    </source>
</evidence>
<gene>
    <name evidence="7" type="ORF">Acr_28g0009570</name>
</gene>
<dbReference type="EMBL" id="BJWL01000028">
    <property type="protein sequence ID" value="GFZ20252.1"/>
    <property type="molecule type" value="Genomic_DNA"/>
</dbReference>
<protein>
    <submittedName>
        <fullName evidence="7">NDR1/HIN1-like 1</fullName>
    </submittedName>
</protein>
<dbReference type="InterPro" id="IPR044839">
    <property type="entry name" value="NDR1-like"/>
</dbReference>
<sequence length="201" mass="22254">MTTGKKLFRRLFLAFVGFTLLVLFLVLLIFLILRPTKPHFLLLDATVFAFNSTPTTSNLLTTTLQVTLSSRNPNARIGIYYDKLDIYASYRSQQITLPTLLPYAYQGHKDVIVWSPFLYGNAVPVAPYVAAALGQDELAGTVLVNVKVNGRVRWKVGTFVSGRYRLYVNCPAYIAFGSRNSGVPAGAGIKFQLAQSCHVDV</sequence>
<evidence type="ECO:0000256" key="5">
    <source>
        <dbReference type="SAM" id="Phobius"/>
    </source>
</evidence>